<dbReference type="CDD" id="cd00383">
    <property type="entry name" value="trans_reg_C"/>
    <property type="match status" value="1"/>
</dbReference>
<accession>A0ABT8EJB6</accession>
<dbReference type="Gene3D" id="3.40.50.2300">
    <property type="match status" value="1"/>
</dbReference>
<dbReference type="Pfam" id="PF00486">
    <property type="entry name" value="Trans_reg_C"/>
    <property type="match status" value="1"/>
</dbReference>
<sequence>MWNCLLIEDDKENARYLVNGLSELGYTVMVSHDGVQGLDNAMKDIWDVIILDRMLPDNVDGLSILFTLRALGKKVPVLVLSALSGVDDKVDGLKAGGDDYLIKPFSFQELAARLQALIRRSQDMTELKNLQVADLVMNVASQKVTRAEQILDLQPREIKLLAYLMMNSHKIVTRTMLLEVVWGYSFDPQSNVIDVLVSRLRRKIAREGARDLLHTVRGRGYVLTDKDTVDGVTIKHSDD</sequence>
<gene>
    <name evidence="6" type="ORF">LMS43_08520</name>
</gene>
<dbReference type="Gene3D" id="1.10.10.10">
    <property type="entry name" value="Winged helix-like DNA-binding domain superfamily/Winged helix DNA-binding domain"/>
    <property type="match status" value="1"/>
</dbReference>
<evidence type="ECO:0000313" key="7">
    <source>
        <dbReference type="Proteomes" id="UP001168613"/>
    </source>
</evidence>
<dbReference type="InterPro" id="IPR036388">
    <property type="entry name" value="WH-like_DNA-bd_sf"/>
</dbReference>
<dbReference type="PROSITE" id="PS50110">
    <property type="entry name" value="RESPONSE_REGULATORY"/>
    <property type="match status" value="1"/>
</dbReference>
<dbReference type="SMART" id="SM00862">
    <property type="entry name" value="Trans_reg_C"/>
    <property type="match status" value="1"/>
</dbReference>
<name>A0ABT8EJB6_9BURK</name>
<evidence type="ECO:0000259" key="4">
    <source>
        <dbReference type="PROSITE" id="PS50110"/>
    </source>
</evidence>
<dbReference type="EMBL" id="JAJHNU010000002">
    <property type="protein sequence ID" value="MDN4121330.1"/>
    <property type="molecule type" value="Genomic_DNA"/>
</dbReference>
<dbReference type="InterPro" id="IPR039420">
    <property type="entry name" value="WalR-like"/>
</dbReference>
<feature type="modified residue" description="4-aspartylphosphate" evidence="2">
    <location>
        <position position="52"/>
    </location>
</feature>
<keyword evidence="2" id="KW-0597">Phosphoprotein</keyword>
<dbReference type="PANTHER" id="PTHR48111">
    <property type="entry name" value="REGULATOR OF RPOS"/>
    <property type="match status" value="1"/>
</dbReference>
<dbReference type="PROSITE" id="PS51755">
    <property type="entry name" value="OMPR_PHOB"/>
    <property type="match status" value="1"/>
</dbReference>
<dbReference type="Pfam" id="PF00072">
    <property type="entry name" value="Response_reg"/>
    <property type="match status" value="1"/>
</dbReference>
<evidence type="ECO:0000313" key="6">
    <source>
        <dbReference type="EMBL" id="MDN4121330.1"/>
    </source>
</evidence>
<evidence type="ECO:0000256" key="2">
    <source>
        <dbReference type="PROSITE-ProRule" id="PRU00169"/>
    </source>
</evidence>
<evidence type="ECO:0000256" key="1">
    <source>
        <dbReference type="ARBA" id="ARBA00023125"/>
    </source>
</evidence>
<comment type="caution">
    <text evidence="6">The sequence shown here is derived from an EMBL/GenBank/DDBJ whole genome shotgun (WGS) entry which is preliminary data.</text>
</comment>
<dbReference type="InterPro" id="IPR011006">
    <property type="entry name" value="CheY-like_superfamily"/>
</dbReference>
<evidence type="ECO:0000256" key="3">
    <source>
        <dbReference type="PROSITE-ProRule" id="PRU01091"/>
    </source>
</evidence>
<feature type="domain" description="Response regulatory" evidence="4">
    <location>
        <begin position="3"/>
        <end position="118"/>
    </location>
</feature>
<evidence type="ECO:0000259" key="5">
    <source>
        <dbReference type="PROSITE" id="PS51755"/>
    </source>
</evidence>
<dbReference type="RefSeq" id="WP_266124199.1">
    <property type="nucleotide sequence ID" value="NZ_JAJHNU010000002.1"/>
</dbReference>
<protein>
    <submittedName>
        <fullName evidence="6">Response regulator transcription factor</fullName>
    </submittedName>
</protein>
<dbReference type="InterPro" id="IPR001867">
    <property type="entry name" value="OmpR/PhoB-type_DNA-bd"/>
</dbReference>
<keyword evidence="7" id="KW-1185">Reference proteome</keyword>
<reference evidence="6" key="1">
    <citation type="submission" date="2021-11" db="EMBL/GenBank/DDBJ databases">
        <title>Draft genome sequence of Alcaligenes endophyticus type strain CCUG 75668T.</title>
        <authorList>
            <person name="Salva-Serra F."/>
            <person name="Duran R.E."/>
            <person name="Seeger M."/>
            <person name="Moore E.R.B."/>
            <person name="Jaen-Luchoro D."/>
        </authorList>
    </citation>
    <scope>NUCLEOTIDE SEQUENCE</scope>
    <source>
        <strain evidence="6">CCUG 75668</strain>
    </source>
</reference>
<dbReference type="PANTHER" id="PTHR48111:SF76">
    <property type="entry name" value="TWO-COMPONENT RESPONSE REGULATOR"/>
    <property type="match status" value="1"/>
</dbReference>
<dbReference type="Gene3D" id="6.10.250.690">
    <property type="match status" value="1"/>
</dbReference>
<dbReference type="Proteomes" id="UP001168613">
    <property type="component" value="Unassembled WGS sequence"/>
</dbReference>
<dbReference type="SMART" id="SM00448">
    <property type="entry name" value="REC"/>
    <property type="match status" value="1"/>
</dbReference>
<feature type="domain" description="OmpR/PhoB-type" evidence="5">
    <location>
        <begin position="127"/>
        <end position="225"/>
    </location>
</feature>
<keyword evidence="1 3" id="KW-0238">DNA-binding</keyword>
<dbReference type="InterPro" id="IPR001789">
    <property type="entry name" value="Sig_transdc_resp-reg_receiver"/>
</dbReference>
<proteinExistence type="predicted"/>
<dbReference type="SUPFAM" id="SSF52172">
    <property type="entry name" value="CheY-like"/>
    <property type="match status" value="1"/>
</dbReference>
<organism evidence="6 7">
    <name type="scientific">Alcaligenes endophyticus</name>
    <dbReference type="NCBI Taxonomy" id="1929088"/>
    <lineage>
        <taxon>Bacteria</taxon>
        <taxon>Pseudomonadati</taxon>
        <taxon>Pseudomonadota</taxon>
        <taxon>Betaproteobacteria</taxon>
        <taxon>Burkholderiales</taxon>
        <taxon>Alcaligenaceae</taxon>
        <taxon>Alcaligenes</taxon>
    </lineage>
</organism>
<feature type="DNA-binding region" description="OmpR/PhoB-type" evidence="3">
    <location>
        <begin position="127"/>
        <end position="225"/>
    </location>
</feature>